<dbReference type="GO" id="GO:0060271">
    <property type="term" value="P:cilium assembly"/>
    <property type="evidence" value="ECO:0007669"/>
    <property type="project" value="TreeGrafter"/>
</dbReference>
<comment type="subcellular location">
    <subcellularLocation>
        <location evidence="1">Cytoplasm</location>
        <location evidence="1">Cytoskeleton</location>
        <location evidence="1">Cilium basal body</location>
    </subcellularLocation>
</comment>
<dbReference type="GO" id="GO:0005815">
    <property type="term" value="C:microtubule organizing center"/>
    <property type="evidence" value="ECO:0007669"/>
    <property type="project" value="TreeGrafter"/>
</dbReference>
<evidence type="ECO:0000256" key="2">
    <source>
        <dbReference type="ARBA" id="ARBA00007700"/>
    </source>
</evidence>
<dbReference type="GO" id="GO:0030992">
    <property type="term" value="C:intraciliary transport particle B"/>
    <property type="evidence" value="ECO:0007669"/>
    <property type="project" value="TreeGrafter"/>
</dbReference>
<evidence type="ECO:0000256" key="7">
    <source>
        <dbReference type="ARBA" id="ARBA00023273"/>
    </source>
</evidence>
<reference evidence="9 10" key="1">
    <citation type="submission" date="2023-03" db="EMBL/GenBank/DDBJ databases">
        <title>Genome insight into feeding habits of ladybird beetles.</title>
        <authorList>
            <person name="Li H.-S."/>
            <person name="Huang Y.-H."/>
            <person name="Pang H."/>
        </authorList>
    </citation>
    <scope>NUCLEOTIDE SEQUENCE [LARGE SCALE GENOMIC DNA]</scope>
    <source>
        <strain evidence="9">SYSU_2023b</strain>
        <tissue evidence="9">Whole body</tissue>
    </source>
</reference>
<evidence type="ECO:0000313" key="9">
    <source>
        <dbReference type="EMBL" id="KAK9874670.1"/>
    </source>
</evidence>
<evidence type="ECO:0000256" key="5">
    <source>
        <dbReference type="ARBA" id="ARBA00023069"/>
    </source>
</evidence>
<dbReference type="PANTHER" id="PTHR13376">
    <property type="entry name" value="INTRAFLAGELLAR TRANSPORT PROTEIN 46 HOMOLOG"/>
    <property type="match status" value="1"/>
</dbReference>
<keyword evidence="7" id="KW-0966">Cell projection</keyword>
<comment type="caution">
    <text evidence="9">The sequence shown here is derived from an EMBL/GenBank/DDBJ whole genome shotgun (WGS) entry which is preliminary data.</text>
</comment>
<feature type="compositionally biased region" description="Basic and acidic residues" evidence="8">
    <location>
        <begin position="40"/>
        <end position="49"/>
    </location>
</feature>
<proteinExistence type="inferred from homology"/>
<gene>
    <name evidence="9" type="ORF">WA026_005491</name>
</gene>
<sequence length="373" mass="42532">MKKSSFSIVREDESDVSNKSISDEEDLQPLSRRSTAQFKYPDKLERVKIEDDDSEEDAKSPKKKLAQATRHSAGKEFSLLSDLSERKSAYRKSDSAKVLGKMSSDSDLEDSDNEEVEKKSIKVPNEYNPGLYEDLDVDDEVKELFQYIVKYMPQQLTLDYKFKPFIPDYLPAVGDIDAFLKVIPAESYILNEHFNNQDQQLGFAILDEPATVQSDSALLHLQLRASTLEIPQDSADVVVKKVEKVNKNQKVVEKWIKDISDLHKSKSSPIVRYAEPMPDIDDLMQEWSEEMELRLKEHGFPSPEPGMMLTEYAELVCDIFGIPTNKNKIHSIHLLFSLYAAVKGSKLYKPLITTEEKSDTEAKESQPDQLVLD</sequence>
<evidence type="ECO:0000256" key="4">
    <source>
        <dbReference type="ARBA" id="ARBA00022490"/>
    </source>
</evidence>
<protein>
    <recommendedName>
        <fullName evidence="3">Intraflagellar transport protein 46 homolog</fullName>
    </recommendedName>
</protein>
<evidence type="ECO:0000256" key="6">
    <source>
        <dbReference type="ARBA" id="ARBA00023212"/>
    </source>
</evidence>
<dbReference type="GO" id="GO:0042073">
    <property type="term" value="P:intraciliary transport"/>
    <property type="evidence" value="ECO:0007669"/>
    <property type="project" value="InterPro"/>
</dbReference>
<keyword evidence="5" id="KW-0969">Cilium</keyword>
<dbReference type="Proteomes" id="UP001431783">
    <property type="component" value="Unassembled WGS sequence"/>
</dbReference>
<evidence type="ECO:0000256" key="8">
    <source>
        <dbReference type="SAM" id="MobiDB-lite"/>
    </source>
</evidence>
<feature type="compositionally biased region" description="Acidic residues" evidence="8">
    <location>
        <begin position="106"/>
        <end position="115"/>
    </location>
</feature>
<dbReference type="AlphaFoldDB" id="A0AAW1U3C8"/>
<dbReference type="Pfam" id="PF12317">
    <property type="entry name" value="IFT46_B_C"/>
    <property type="match status" value="1"/>
</dbReference>
<dbReference type="GO" id="GO:0031514">
    <property type="term" value="C:motile cilium"/>
    <property type="evidence" value="ECO:0007669"/>
    <property type="project" value="TreeGrafter"/>
</dbReference>
<accession>A0AAW1U3C8</accession>
<evidence type="ECO:0000313" key="10">
    <source>
        <dbReference type="Proteomes" id="UP001431783"/>
    </source>
</evidence>
<evidence type="ECO:0000256" key="3">
    <source>
        <dbReference type="ARBA" id="ARBA00017206"/>
    </source>
</evidence>
<dbReference type="PANTHER" id="PTHR13376:SF0">
    <property type="entry name" value="INTRAFLAGELLAR TRANSPORT PROTEIN 46 HOMOLOG"/>
    <property type="match status" value="1"/>
</dbReference>
<comment type="similarity">
    <text evidence="2">Belongs to the IFT46 family.</text>
</comment>
<evidence type="ECO:0000256" key="1">
    <source>
        <dbReference type="ARBA" id="ARBA00004120"/>
    </source>
</evidence>
<keyword evidence="10" id="KW-1185">Reference proteome</keyword>
<name>A0AAW1U3C8_9CUCU</name>
<keyword evidence="6" id="KW-0206">Cytoskeleton</keyword>
<dbReference type="EMBL" id="JARQZJ010000032">
    <property type="protein sequence ID" value="KAK9874670.1"/>
    <property type="molecule type" value="Genomic_DNA"/>
</dbReference>
<keyword evidence="4" id="KW-0963">Cytoplasm</keyword>
<dbReference type="InterPro" id="IPR022088">
    <property type="entry name" value="Intraflagellar_transp_cmplxB"/>
</dbReference>
<organism evidence="9 10">
    <name type="scientific">Henosepilachna vigintioctopunctata</name>
    <dbReference type="NCBI Taxonomy" id="420089"/>
    <lineage>
        <taxon>Eukaryota</taxon>
        <taxon>Metazoa</taxon>
        <taxon>Ecdysozoa</taxon>
        <taxon>Arthropoda</taxon>
        <taxon>Hexapoda</taxon>
        <taxon>Insecta</taxon>
        <taxon>Pterygota</taxon>
        <taxon>Neoptera</taxon>
        <taxon>Endopterygota</taxon>
        <taxon>Coleoptera</taxon>
        <taxon>Polyphaga</taxon>
        <taxon>Cucujiformia</taxon>
        <taxon>Coccinelloidea</taxon>
        <taxon>Coccinellidae</taxon>
        <taxon>Epilachninae</taxon>
        <taxon>Epilachnini</taxon>
        <taxon>Henosepilachna</taxon>
    </lineage>
</organism>
<feature type="region of interest" description="Disordered" evidence="8">
    <location>
        <begin position="94"/>
        <end position="120"/>
    </location>
</feature>
<feature type="region of interest" description="Disordered" evidence="8">
    <location>
        <begin position="1"/>
        <end position="74"/>
    </location>
</feature>